<dbReference type="PROSITE" id="PS51343">
    <property type="entry name" value="PII_GLNB_DOM"/>
    <property type="match status" value="1"/>
</dbReference>
<dbReference type="Gene3D" id="3.30.70.120">
    <property type="match status" value="2"/>
</dbReference>
<dbReference type="Proteomes" id="UP000199315">
    <property type="component" value="Unassembled WGS sequence"/>
</dbReference>
<dbReference type="Pfam" id="PF00543">
    <property type="entry name" value="P-II"/>
    <property type="match status" value="1"/>
</dbReference>
<dbReference type="STRING" id="1619234.SAMN05421730_101824"/>
<dbReference type="OrthoDB" id="9803021at2"/>
<evidence type="ECO:0000313" key="1">
    <source>
        <dbReference type="EMBL" id="SCP98235.1"/>
    </source>
</evidence>
<dbReference type="SMART" id="SM00938">
    <property type="entry name" value="P-II"/>
    <property type="match status" value="1"/>
</dbReference>
<sequence length="220" mass="23657">MKNNPGKPAFEMIYIIAEDGKASEILHSAKRHGIKGGTVFLGQGTVDSPFLRLFSICSIRKEVILMGTDAETAGSALEALNKEFGFERSGKGIAFTIPVGSIWGARCYKCEGIGRSGGADQTMYQAITVIVDKGKAEQVIEAAEKAGSNGGLILNARGSGIHETSRIFAMDIEPEKEVVMLLSENEKAEAIVESIRKDLKLDEPGTGIIFTQNVNRMYGV</sequence>
<dbReference type="GO" id="GO:0006808">
    <property type="term" value="P:regulation of nitrogen utilization"/>
    <property type="evidence" value="ECO:0007669"/>
    <property type="project" value="InterPro"/>
</dbReference>
<accession>A0A1D3TVP4</accession>
<dbReference type="SUPFAM" id="SSF54913">
    <property type="entry name" value="GlnB-like"/>
    <property type="match status" value="2"/>
</dbReference>
<keyword evidence="2" id="KW-1185">Reference proteome</keyword>
<dbReference type="AlphaFoldDB" id="A0A1D3TVP4"/>
<dbReference type="InterPro" id="IPR011322">
    <property type="entry name" value="N-reg_PII-like_a/b"/>
</dbReference>
<protein>
    <submittedName>
        <fullName evidence="1">Nitrogen regulatory protein PII</fullName>
    </submittedName>
</protein>
<dbReference type="RefSeq" id="WP_091235134.1">
    <property type="nucleotide sequence ID" value="NZ_FMKA01000018.1"/>
</dbReference>
<evidence type="ECO:0000313" key="2">
    <source>
        <dbReference type="Proteomes" id="UP000199315"/>
    </source>
</evidence>
<dbReference type="InterPro" id="IPR015867">
    <property type="entry name" value="N-reg_PII/ATP_PRibTrfase_C"/>
</dbReference>
<name>A0A1D3TVP4_9FIRM</name>
<gene>
    <name evidence="1" type="ORF">SAMN05421730_101824</name>
</gene>
<dbReference type="EMBL" id="FMKA01000018">
    <property type="protein sequence ID" value="SCP98235.1"/>
    <property type="molecule type" value="Genomic_DNA"/>
</dbReference>
<dbReference type="GO" id="GO:0030234">
    <property type="term" value="F:enzyme regulator activity"/>
    <property type="evidence" value="ECO:0007669"/>
    <property type="project" value="InterPro"/>
</dbReference>
<organism evidence="1 2">
    <name type="scientific">Anaerobium acetethylicum</name>
    <dbReference type="NCBI Taxonomy" id="1619234"/>
    <lineage>
        <taxon>Bacteria</taxon>
        <taxon>Bacillati</taxon>
        <taxon>Bacillota</taxon>
        <taxon>Clostridia</taxon>
        <taxon>Lachnospirales</taxon>
        <taxon>Lachnospiraceae</taxon>
        <taxon>Anaerobium</taxon>
    </lineage>
</organism>
<proteinExistence type="predicted"/>
<dbReference type="InterPro" id="IPR002187">
    <property type="entry name" value="N-reg_PII"/>
</dbReference>
<reference evidence="1 2" key="1">
    <citation type="submission" date="2016-09" db="EMBL/GenBank/DDBJ databases">
        <authorList>
            <person name="Capua I."/>
            <person name="De Benedictis P."/>
            <person name="Joannis T."/>
            <person name="Lombin L.H."/>
            <person name="Cattoli G."/>
        </authorList>
    </citation>
    <scope>NUCLEOTIDE SEQUENCE [LARGE SCALE GENOMIC DNA]</scope>
    <source>
        <strain evidence="1 2">GluBS11</strain>
    </source>
</reference>